<keyword evidence="3" id="KW-0808">Transferase</keyword>
<evidence type="ECO:0000259" key="2">
    <source>
        <dbReference type="Pfam" id="PF01757"/>
    </source>
</evidence>
<feature type="transmembrane region" description="Helical" evidence="1">
    <location>
        <begin position="12"/>
        <end position="29"/>
    </location>
</feature>
<evidence type="ECO:0000256" key="1">
    <source>
        <dbReference type="SAM" id="Phobius"/>
    </source>
</evidence>
<dbReference type="Proteomes" id="UP000468388">
    <property type="component" value="Unassembled WGS sequence"/>
</dbReference>
<keyword evidence="1" id="KW-0472">Membrane</keyword>
<evidence type="ECO:0000313" key="4">
    <source>
        <dbReference type="Proteomes" id="UP000468388"/>
    </source>
</evidence>
<keyword evidence="4" id="KW-1185">Reference proteome</keyword>
<feature type="transmembrane region" description="Helical" evidence="1">
    <location>
        <begin position="247"/>
        <end position="268"/>
    </location>
</feature>
<dbReference type="GO" id="GO:0016020">
    <property type="term" value="C:membrane"/>
    <property type="evidence" value="ECO:0007669"/>
    <property type="project" value="TreeGrafter"/>
</dbReference>
<evidence type="ECO:0000313" key="3">
    <source>
        <dbReference type="EMBL" id="MVT45094.1"/>
    </source>
</evidence>
<feature type="domain" description="Acyltransferase 3" evidence="2">
    <location>
        <begin position="6"/>
        <end position="365"/>
    </location>
</feature>
<dbReference type="InterPro" id="IPR002656">
    <property type="entry name" value="Acyl_transf_3_dom"/>
</dbReference>
<proteinExistence type="predicted"/>
<dbReference type="GO" id="GO:0016747">
    <property type="term" value="F:acyltransferase activity, transferring groups other than amino-acyl groups"/>
    <property type="evidence" value="ECO:0007669"/>
    <property type="project" value="InterPro"/>
</dbReference>
<keyword evidence="3" id="KW-0012">Acyltransferase</keyword>
<dbReference type="InterPro" id="IPR050879">
    <property type="entry name" value="Acyltransferase_3"/>
</dbReference>
<feature type="transmembrane region" description="Helical" evidence="1">
    <location>
        <begin position="348"/>
        <end position="369"/>
    </location>
</feature>
<gene>
    <name evidence="3" type="ORF">GO495_31190</name>
</gene>
<dbReference type="PANTHER" id="PTHR23028">
    <property type="entry name" value="ACETYLTRANSFERASE"/>
    <property type="match status" value="1"/>
</dbReference>
<feature type="transmembrane region" description="Helical" evidence="1">
    <location>
        <begin position="49"/>
        <end position="67"/>
    </location>
</feature>
<feature type="transmembrane region" description="Helical" evidence="1">
    <location>
        <begin position="316"/>
        <end position="336"/>
    </location>
</feature>
<organism evidence="3 4">
    <name type="scientific">Chitinophaga oryziterrae</name>
    <dbReference type="NCBI Taxonomy" id="1031224"/>
    <lineage>
        <taxon>Bacteria</taxon>
        <taxon>Pseudomonadati</taxon>
        <taxon>Bacteroidota</taxon>
        <taxon>Chitinophagia</taxon>
        <taxon>Chitinophagales</taxon>
        <taxon>Chitinophagaceae</taxon>
        <taxon>Chitinophaga</taxon>
    </lineage>
</organism>
<protein>
    <submittedName>
        <fullName evidence="3">Acyltransferase family protein</fullName>
    </submittedName>
</protein>
<keyword evidence="1" id="KW-1133">Transmembrane helix</keyword>
<sequence>MRVHFKNLDAIRFLAAFLVVFHHMQYFKVENGVSSWHILSHILEDAGRIGVNLFFVLSGFLISYLLMKENAQTGSINFKNFYIRRMLRIWPLYFAYGIVLTALSPFIMHKLGIATQGDSHTILTNLLFLLLFAVNIQLAFFPYNKGILEITWSVCIEEQFYLIWPLLLVLFRKRLKLLFLVMLSIGFLCKTLCLVLPYLFPGKFTVLQLFGINYVLLFDKLELFGMGMFAAYLLFNKESYSKLFDAILKPGIQWCMLIITVLVMLSVIKIPILSKYYYDHFIHAALFGYLMLMAVAPNSILNLEYPLLKVLGKVSYGIYLFHSPVCQLLLMVFMKVFGHTPNVPVYEILYPLTGLITTCGVAYLSYELYEKHFLKIKTRYSAIQTYVTEKRLPPLPGTAS</sequence>
<feature type="transmembrane region" description="Helical" evidence="1">
    <location>
        <begin position="120"/>
        <end position="141"/>
    </location>
</feature>
<dbReference type="PANTHER" id="PTHR23028:SF53">
    <property type="entry name" value="ACYL_TRANSF_3 DOMAIN-CONTAINING PROTEIN"/>
    <property type="match status" value="1"/>
</dbReference>
<dbReference type="Pfam" id="PF01757">
    <property type="entry name" value="Acyl_transf_3"/>
    <property type="match status" value="1"/>
</dbReference>
<dbReference type="OrthoDB" id="290051at2"/>
<reference evidence="3 4" key="1">
    <citation type="submission" date="2019-12" db="EMBL/GenBank/DDBJ databases">
        <title>The draft genomic sequence of strain Chitinophaga oryziterrae JCM 16595.</title>
        <authorList>
            <person name="Zhang X."/>
        </authorList>
    </citation>
    <scope>NUCLEOTIDE SEQUENCE [LARGE SCALE GENOMIC DNA]</scope>
    <source>
        <strain evidence="3 4">JCM 16595</strain>
    </source>
</reference>
<feature type="transmembrane region" description="Helical" evidence="1">
    <location>
        <begin position="280"/>
        <end position="304"/>
    </location>
</feature>
<dbReference type="RefSeq" id="WP_157303880.1">
    <property type="nucleotide sequence ID" value="NZ_BAAAZB010000016.1"/>
</dbReference>
<comment type="caution">
    <text evidence="3">The sequence shown here is derived from an EMBL/GenBank/DDBJ whole genome shotgun (WGS) entry which is preliminary data.</text>
</comment>
<feature type="transmembrane region" description="Helical" evidence="1">
    <location>
        <begin position="177"/>
        <end position="200"/>
    </location>
</feature>
<keyword evidence="1" id="KW-0812">Transmembrane</keyword>
<name>A0A6N8JJE1_9BACT</name>
<dbReference type="GO" id="GO:0000271">
    <property type="term" value="P:polysaccharide biosynthetic process"/>
    <property type="evidence" value="ECO:0007669"/>
    <property type="project" value="TreeGrafter"/>
</dbReference>
<feature type="transmembrane region" description="Helical" evidence="1">
    <location>
        <begin position="212"/>
        <end position="235"/>
    </location>
</feature>
<feature type="transmembrane region" description="Helical" evidence="1">
    <location>
        <begin position="87"/>
        <end position="108"/>
    </location>
</feature>
<dbReference type="EMBL" id="WRXO01000016">
    <property type="protein sequence ID" value="MVT45094.1"/>
    <property type="molecule type" value="Genomic_DNA"/>
</dbReference>
<dbReference type="AlphaFoldDB" id="A0A6N8JJE1"/>
<accession>A0A6N8JJE1</accession>